<comment type="caution">
    <text evidence="7">The sequence shown here is derived from an EMBL/GenBank/DDBJ whole genome shotgun (WGS) entry which is preliminary data.</text>
</comment>
<feature type="transmembrane region" description="Helical" evidence="6">
    <location>
        <begin position="248"/>
        <end position="274"/>
    </location>
</feature>
<feature type="transmembrane region" description="Helical" evidence="6">
    <location>
        <begin position="32"/>
        <end position="57"/>
    </location>
</feature>
<dbReference type="Proteomes" id="UP000295382">
    <property type="component" value="Unassembled WGS sequence"/>
</dbReference>
<dbReference type="GO" id="GO:0005886">
    <property type="term" value="C:plasma membrane"/>
    <property type="evidence" value="ECO:0007669"/>
    <property type="project" value="UniProtKB-SubCell"/>
</dbReference>
<proteinExistence type="predicted"/>
<dbReference type="PANTHER" id="PTHR30213:SF0">
    <property type="entry name" value="UPF0761 MEMBRANE PROTEIN YIHY"/>
    <property type="match status" value="1"/>
</dbReference>
<evidence type="ECO:0000256" key="1">
    <source>
        <dbReference type="ARBA" id="ARBA00004651"/>
    </source>
</evidence>
<evidence type="ECO:0000256" key="6">
    <source>
        <dbReference type="SAM" id="Phobius"/>
    </source>
</evidence>
<dbReference type="PIRSF" id="PIRSF035875">
    <property type="entry name" value="RNase_BN"/>
    <property type="match status" value="1"/>
</dbReference>
<name>A0A4R3HVU1_PAULE</name>
<keyword evidence="8" id="KW-1185">Reference proteome</keyword>
<gene>
    <name evidence="7" type="ORF">EDC30_11162</name>
</gene>
<protein>
    <submittedName>
        <fullName evidence="7">YihY family inner membrane protein</fullName>
    </submittedName>
</protein>
<feature type="transmembrane region" description="Helical" evidence="6">
    <location>
        <begin position="185"/>
        <end position="208"/>
    </location>
</feature>
<dbReference type="InterPro" id="IPR017039">
    <property type="entry name" value="Virul_fac_BrkB"/>
</dbReference>
<evidence type="ECO:0000313" key="8">
    <source>
        <dbReference type="Proteomes" id="UP000295382"/>
    </source>
</evidence>
<dbReference type="EMBL" id="SLZQ01000011">
    <property type="protein sequence ID" value="TCS35147.1"/>
    <property type="molecule type" value="Genomic_DNA"/>
</dbReference>
<evidence type="ECO:0000256" key="4">
    <source>
        <dbReference type="ARBA" id="ARBA00022989"/>
    </source>
</evidence>
<dbReference type="AlphaFoldDB" id="A0A4R3HVU1"/>
<dbReference type="RefSeq" id="WP_132259730.1">
    <property type="nucleotide sequence ID" value="NZ_SLZQ01000011.1"/>
</dbReference>
<keyword evidence="4 6" id="KW-1133">Transmembrane helix</keyword>
<evidence type="ECO:0000256" key="5">
    <source>
        <dbReference type="ARBA" id="ARBA00023136"/>
    </source>
</evidence>
<feature type="transmembrane region" description="Helical" evidence="6">
    <location>
        <begin position="138"/>
        <end position="165"/>
    </location>
</feature>
<keyword evidence="3 6" id="KW-0812">Transmembrane</keyword>
<dbReference type="NCBIfam" id="TIGR00765">
    <property type="entry name" value="yihY_not_rbn"/>
    <property type="match status" value="1"/>
</dbReference>
<evidence type="ECO:0000256" key="3">
    <source>
        <dbReference type="ARBA" id="ARBA00022692"/>
    </source>
</evidence>
<keyword evidence="2" id="KW-1003">Cell membrane</keyword>
<evidence type="ECO:0000313" key="7">
    <source>
        <dbReference type="EMBL" id="TCS35147.1"/>
    </source>
</evidence>
<comment type="subcellular location">
    <subcellularLocation>
        <location evidence="1">Cell membrane</location>
        <topology evidence="1">Multi-pass membrane protein</topology>
    </subcellularLocation>
</comment>
<dbReference type="PANTHER" id="PTHR30213">
    <property type="entry name" value="INNER MEMBRANE PROTEIN YHJD"/>
    <property type="match status" value="1"/>
</dbReference>
<reference evidence="7 8" key="1">
    <citation type="submission" date="2019-03" db="EMBL/GenBank/DDBJ databases">
        <title>Genomic Encyclopedia of Type Strains, Phase IV (KMG-IV): sequencing the most valuable type-strain genomes for metagenomic binning, comparative biology and taxonomic classification.</title>
        <authorList>
            <person name="Goeker M."/>
        </authorList>
    </citation>
    <scope>NUCLEOTIDE SEQUENCE [LARGE SCALE GENOMIC DNA]</scope>
    <source>
        <strain evidence="7 8">DSM 7445</strain>
    </source>
</reference>
<dbReference type="OrthoDB" id="8680520at2"/>
<accession>A0A4R3HVU1</accession>
<organism evidence="7 8">
    <name type="scientific">Paucimonas lemoignei</name>
    <name type="common">Pseudomonas lemoignei</name>
    <dbReference type="NCBI Taxonomy" id="29443"/>
    <lineage>
        <taxon>Bacteria</taxon>
        <taxon>Pseudomonadati</taxon>
        <taxon>Pseudomonadota</taxon>
        <taxon>Betaproteobacteria</taxon>
        <taxon>Burkholderiales</taxon>
        <taxon>Burkholderiaceae</taxon>
        <taxon>Paucimonas</taxon>
    </lineage>
</organism>
<keyword evidence="5 6" id="KW-0472">Membrane</keyword>
<feature type="transmembrane region" description="Helical" evidence="6">
    <location>
        <begin position="220"/>
        <end position="242"/>
    </location>
</feature>
<sequence>MPLLNKHLAHILKHPGAFLLQAAKSFLANNGLLLAGAVAYYAMLSLVPLLILIVIALSHVVDQAELLDTAGRYLEWLVPSQSRAVIEELLNFLDNRSVIGWALLGSMLFFSSLAFSVLNQAMSIIFYHRFAKRRRHFLISALLPYSAVLLFGIGLLLLTMLVHGVEIMSEHELVLGSRHWSLERVSGLLLYLLGLGGEVLMFTLIYWFMPVGRLSFQHALIGGVTAALLWEGVRRVLLWYFAHLSQASVVYGALTTAVVLLLSLELAATLLLFGAQVIAQYELMTGSASELPNGENKS</sequence>
<evidence type="ECO:0000256" key="2">
    <source>
        <dbReference type="ARBA" id="ARBA00022475"/>
    </source>
</evidence>
<dbReference type="Pfam" id="PF03631">
    <property type="entry name" value="Virul_fac_BrkB"/>
    <property type="match status" value="1"/>
</dbReference>
<feature type="transmembrane region" description="Helical" evidence="6">
    <location>
        <begin position="98"/>
        <end position="118"/>
    </location>
</feature>